<dbReference type="NCBIfam" id="TIGR00229">
    <property type="entry name" value="sensory_box"/>
    <property type="match status" value="1"/>
</dbReference>
<evidence type="ECO:0000256" key="4">
    <source>
        <dbReference type="ARBA" id="ARBA00022679"/>
    </source>
</evidence>
<dbReference type="RefSeq" id="WP_109517775.1">
    <property type="nucleotide sequence ID" value="NZ_PDOA01000010.1"/>
</dbReference>
<dbReference type="PANTHER" id="PTHR41523:SF7">
    <property type="entry name" value="HISTIDINE KINASE"/>
    <property type="match status" value="1"/>
</dbReference>
<feature type="transmembrane region" description="Helical" evidence="8">
    <location>
        <begin position="14"/>
        <end position="37"/>
    </location>
</feature>
<gene>
    <name evidence="10" type="ORF">CR165_14755</name>
</gene>
<evidence type="ECO:0000256" key="6">
    <source>
        <dbReference type="ARBA" id="ARBA00022777"/>
    </source>
</evidence>
<evidence type="ECO:0000256" key="3">
    <source>
        <dbReference type="ARBA" id="ARBA00022553"/>
    </source>
</evidence>
<protein>
    <recommendedName>
        <fullName evidence="2">histidine kinase</fullName>
        <ecNumber evidence="2">2.7.13.3</ecNumber>
    </recommendedName>
</protein>
<dbReference type="InterPro" id="IPR011102">
    <property type="entry name" value="Sig_transdc_His_kinase_HWE"/>
</dbReference>
<dbReference type="EMBL" id="PDOA01000010">
    <property type="protein sequence ID" value="PWC27887.1"/>
    <property type="molecule type" value="Genomic_DNA"/>
</dbReference>
<evidence type="ECO:0000256" key="7">
    <source>
        <dbReference type="ARBA" id="ARBA00022840"/>
    </source>
</evidence>
<keyword evidence="8" id="KW-0812">Transmembrane</keyword>
<dbReference type="SUPFAM" id="SSF55785">
    <property type="entry name" value="PYP-like sensor domain (PAS domain)"/>
    <property type="match status" value="1"/>
</dbReference>
<dbReference type="Gene3D" id="3.30.450.20">
    <property type="entry name" value="PAS domain"/>
    <property type="match status" value="1"/>
</dbReference>
<dbReference type="PANTHER" id="PTHR41523">
    <property type="entry name" value="TWO-COMPONENT SYSTEM SENSOR PROTEIN"/>
    <property type="match status" value="1"/>
</dbReference>
<feature type="domain" description="Signal transduction histidine kinase HWE region" evidence="9">
    <location>
        <begin position="307"/>
        <end position="392"/>
    </location>
</feature>
<proteinExistence type="predicted"/>
<evidence type="ECO:0000259" key="9">
    <source>
        <dbReference type="SMART" id="SM00911"/>
    </source>
</evidence>
<dbReference type="Pfam" id="PF07536">
    <property type="entry name" value="HWE_HK"/>
    <property type="match status" value="1"/>
</dbReference>
<name>A0A2U1V1V0_9PROT</name>
<dbReference type="SMART" id="SM00911">
    <property type="entry name" value="HWE_HK"/>
    <property type="match status" value="1"/>
</dbReference>
<evidence type="ECO:0000256" key="5">
    <source>
        <dbReference type="ARBA" id="ARBA00022741"/>
    </source>
</evidence>
<dbReference type="Pfam" id="PF08448">
    <property type="entry name" value="PAS_4"/>
    <property type="match status" value="1"/>
</dbReference>
<evidence type="ECO:0000256" key="1">
    <source>
        <dbReference type="ARBA" id="ARBA00000085"/>
    </source>
</evidence>
<dbReference type="InterPro" id="IPR000014">
    <property type="entry name" value="PAS"/>
</dbReference>
<sequence>MTPFLKQAGQDSRLWLTAGLAVGLLFAGMAATSYQLLYRNGENEQRLQSLEGGLQDTERLLALLDERREGGGSLEAVLASLARLAAAEPPLAPAQRGLAAAVARLQGAPDTGMVDMAGLVLERTIRTEMRRLRAEERHQERVSLSLGLAGMGAGGSLLLAGLFSARWRERQQARGAQHKGAELRAICKATPAGLALLDGECRLREINPGFAALAGQPEARLVGRHLAEAMPLLGGLLLPMLRGALARGEGLPGQEVQVMAPGGRSQHYFIAAEPVLGGGAEARLSLVVMDISDKAAIESWRKELVAELNHRVKNTLSTVQSLAAQTMRGAGQDPNRFAADFSARLGALSRSHELLASVGWSKATLDGAIEAALAPWKAVWLATGQLVMHGPSGVVVRPAQAQAMVIAISELASNASRHGALAHDGRVTLTWRATPNGVIHFSWHEHGKLRLREAPAQRGFGLRFLERGLAHDLGQGARAELRFEQAGLQYDVSFRAGGVQPSTFTLQKGAA</sequence>
<dbReference type="Proteomes" id="UP000245048">
    <property type="component" value="Unassembled WGS sequence"/>
</dbReference>
<dbReference type="OrthoDB" id="341208at2"/>
<feature type="transmembrane region" description="Helical" evidence="8">
    <location>
        <begin position="142"/>
        <end position="163"/>
    </location>
</feature>
<dbReference type="InterPro" id="IPR013656">
    <property type="entry name" value="PAS_4"/>
</dbReference>
<dbReference type="InterPro" id="IPR035965">
    <property type="entry name" value="PAS-like_dom_sf"/>
</dbReference>
<dbReference type="AlphaFoldDB" id="A0A2U1V1V0"/>
<keyword evidence="7" id="KW-0067">ATP-binding</keyword>
<dbReference type="GO" id="GO:0004673">
    <property type="term" value="F:protein histidine kinase activity"/>
    <property type="evidence" value="ECO:0007669"/>
    <property type="project" value="UniProtKB-EC"/>
</dbReference>
<reference evidence="11" key="1">
    <citation type="submission" date="2017-10" db="EMBL/GenBank/DDBJ databases">
        <authorList>
            <person name="Toshchakov S.V."/>
            <person name="Goeva M.A."/>
        </authorList>
    </citation>
    <scope>NUCLEOTIDE SEQUENCE [LARGE SCALE GENOMIC DNA]</scope>
    <source>
        <strain evidence="11">JR1/69-1-13</strain>
    </source>
</reference>
<keyword evidence="8" id="KW-0472">Membrane</keyword>
<comment type="caution">
    <text evidence="10">The sequence shown here is derived from an EMBL/GenBank/DDBJ whole genome shotgun (WGS) entry which is preliminary data.</text>
</comment>
<dbReference type="GO" id="GO:0005524">
    <property type="term" value="F:ATP binding"/>
    <property type="evidence" value="ECO:0007669"/>
    <property type="project" value="UniProtKB-KW"/>
</dbReference>
<keyword evidence="3" id="KW-0597">Phosphoprotein</keyword>
<accession>A0A2U1V1V0</accession>
<dbReference type="Gene3D" id="3.30.565.10">
    <property type="entry name" value="Histidine kinase-like ATPase, C-terminal domain"/>
    <property type="match status" value="1"/>
</dbReference>
<evidence type="ECO:0000256" key="2">
    <source>
        <dbReference type="ARBA" id="ARBA00012438"/>
    </source>
</evidence>
<keyword evidence="11" id="KW-1185">Reference proteome</keyword>
<organism evidence="10 11">
    <name type="scientific">Teichococcus aestuarii</name>
    <dbReference type="NCBI Taxonomy" id="568898"/>
    <lineage>
        <taxon>Bacteria</taxon>
        <taxon>Pseudomonadati</taxon>
        <taxon>Pseudomonadota</taxon>
        <taxon>Alphaproteobacteria</taxon>
        <taxon>Acetobacterales</taxon>
        <taxon>Roseomonadaceae</taxon>
        <taxon>Roseomonas</taxon>
    </lineage>
</organism>
<dbReference type="EC" id="2.7.13.3" evidence="2"/>
<keyword evidence="6" id="KW-0418">Kinase</keyword>
<evidence type="ECO:0000313" key="11">
    <source>
        <dbReference type="Proteomes" id="UP000245048"/>
    </source>
</evidence>
<keyword evidence="5" id="KW-0547">Nucleotide-binding</keyword>
<evidence type="ECO:0000313" key="10">
    <source>
        <dbReference type="EMBL" id="PWC27887.1"/>
    </source>
</evidence>
<evidence type="ECO:0000256" key="8">
    <source>
        <dbReference type="SAM" id="Phobius"/>
    </source>
</evidence>
<keyword evidence="8" id="KW-1133">Transmembrane helix</keyword>
<dbReference type="InterPro" id="IPR036890">
    <property type="entry name" value="HATPase_C_sf"/>
</dbReference>
<keyword evidence="4" id="KW-0808">Transferase</keyword>
<comment type="catalytic activity">
    <reaction evidence="1">
        <text>ATP + protein L-histidine = ADP + protein N-phospho-L-histidine.</text>
        <dbReference type="EC" id="2.7.13.3"/>
    </reaction>
</comment>